<dbReference type="PANTHER" id="PTHR46370:SF1">
    <property type="entry name" value="GPALPP MOTIFS-CONTAINING PROTEIN 1"/>
    <property type="match status" value="1"/>
</dbReference>
<organism evidence="3 4">
    <name type="scientific">Paracoccidioides brasiliensis</name>
    <dbReference type="NCBI Taxonomy" id="121759"/>
    <lineage>
        <taxon>Eukaryota</taxon>
        <taxon>Fungi</taxon>
        <taxon>Dikarya</taxon>
        <taxon>Ascomycota</taxon>
        <taxon>Pezizomycotina</taxon>
        <taxon>Eurotiomycetes</taxon>
        <taxon>Eurotiomycetidae</taxon>
        <taxon>Onygenales</taxon>
        <taxon>Ajellomycetaceae</taxon>
        <taxon>Paracoccidioides</taxon>
    </lineage>
</organism>
<accession>A0A1D2J535</accession>
<protein>
    <recommendedName>
        <fullName evidence="2">DUF3752 domain-containing protein</fullName>
    </recommendedName>
</protein>
<gene>
    <name evidence="3" type="ORF">ACO22_07305</name>
</gene>
<evidence type="ECO:0000313" key="3">
    <source>
        <dbReference type="EMBL" id="ODH13390.1"/>
    </source>
</evidence>
<feature type="compositionally biased region" description="Polar residues" evidence="1">
    <location>
        <begin position="82"/>
        <end position="103"/>
    </location>
</feature>
<dbReference type="EMBL" id="LZYO01000499">
    <property type="protein sequence ID" value="ODH13390.1"/>
    <property type="molecule type" value="Genomic_DNA"/>
</dbReference>
<feature type="region of interest" description="Disordered" evidence="1">
    <location>
        <begin position="1"/>
        <end position="157"/>
    </location>
</feature>
<feature type="region of interest" description="Disordered" evidence="1">
    <location>
        <begin position="201"/>
        <end position="250"/>
    </location>
</feature>
<name>A0A1D2J535_PARBR</name>
<dbReference type="Pfam" id="PF12572">
    <property type="entry name" value="DUF3752"/>
    <property type="match status" value="1"/>
</dbReference>
<feature type="compositionally biased region" description="Basic and acidic residues" evidence="1">
    <location>
        <begin position="104"/>
        <end position="129"/>
    </location>
</feature>
<dbReference type="PANTHER" id="PTHR46370">
    <property type="entry name" value="GPALPP MOTIFS-CONTAINING PROTEIN 1"/>
    <property type="match status" value="1"/>
</dbReference>
<feature type="compositionally biased region" description="Basic and acidic residues" evidence="1">
    <location>
        <begin position="226"/>
        <end position="239"/>
    </location>
</feature>
<reference evidence="3 4" key="1">
    <citation type="submission" date="2016-06" db="EMBL/GenBank/DDBJ databases">
        <authorList>
            <person name="Kjaerup R.B."/>
            <person name="Dalgaard T.S."/>
            <person name="Juul-Madsen H.R."/>
        </authorList>
    </citation>
    <scope>NUCLEOTIDE SEQUENCE [LARGE SCALE GENOMIC DNA]</scope>
    <source>
        <strain evidence="3 4">Pb300</strain>
    </source>
</reference>
<dbReference type="Proteomes" id="UP000242814">
    <property type="component" value="Unassembled WGS sequence"/>
</dbReference>
<evidence type="ECO:0000259" key="2">
    <source>
        <dbReference type="Pfam" id="PF12572"/>
    </source>
</evidence>
<sequence>MASAGSQRPLSPGEKRKRDEDSDINDRPQHVVKALSNDTDDRNKKQRVIGPTMPPSIVEDKSTSCSDNESDDNYGPPLPPTHTDTTQQTCKEEIQLNSTSEESQPTRRDDWMLHPPEHGDWSSRVDPTKIRNRKFNMGRSATAKPSLSGVAGTWTETADEKRKRLEAEVMGIKAPASSNVTGRSGEASEYDAAMSKRVQEYNEKKRGETLYAQHQSRPSKEEEDDPSARPFDKDKDIRGPTRINHAQRRELLNRSSDFNTRFSGARSEVAAVLDLDRKSQFLLDQDTKLFVRLRCTTCIVTTGGVGVWMTGKMEKTLRVLWTSSDPGKTDHVVSWSNSNSLKYRYYGL</sequence>
<dbReference type="VEuPathDB" id="FungiDB:PADG_00004"/>
<proteinExistence type="predicted"/>
<dbReference type="InterPro" id="IPR022226">
    <property type="entry name" value="DUF3752"/>
</dbReference>
<dbReference type="VEuPathDB" id="FungiDB:PABG_03814"/>
<comment type="caution">
    <text evidence="3">The sequence shown here is derived from an EMBL/GenBank/DDBJ whole genome shotgun (WGS) entry which is preliminary data.</text>
</comment>
<feature type="compositionally biased region" description="Basic and acidic residues" evidence="1">
    <location>
        <begin position="13"/>
        <end position="29"/>
    </location>
</feature>
<evidence type="ECO:0000313" key="4">
    <source>
        <dbReference type="Proteomes" id="UP000242814"/>
    </source>
</evidence>
<dbReference type="AlphaFoldDB" id="A0A1D2J535"/>
<evidence type="ECO:0000256" key="1">
    <source>
        <dbReference type="SAM" id="MobiDB-lite"/>
    </source>
</evidence>
<dbReference type="InterPro" id="IPR046331">
    <property type="entry name" value="GPAM1-like"/>
</dbReference>
<feature type="domain" description="DUF3752" evidence="2">
    <location>
        <begin position="115"/>
        <end position="263"/>
    </location>
</feature>